<dbReference type="InterPro" id="IPR018739">
    <property type="entry name" value="DUF2281"/>
</dbReference>
<feature type="domain" description="DUF2281" evidence="1">
    <location>
        <begin position="6"/>
        <end position="72"/>
    </location>
</feature>
<keyword evidence="3" id="KW-1185">Reference proteome</keyword>
<name>A0A085BNC3_9FLAO</name>
<organism evidence="2 3">
    <name type="scientific">Epilithonimonas lactis</name>
    <dbReference type="NCBI Taxonomy" id="421072"/>
    <lineage>
        <taxon>Bacteria</taxon>
        <taxon>Pseudomonadati</taxon>
        <taxon>Bacteroidota</taxon>
        <taxon>Flavobacteriia</taxon>
        <taxon>Flavobacteriales</taxon>
        <taxon>Weeksellaceae</taxon>
        <taxon>Chryseobacterium group</taxon>
        <taxon>Epilithonimonas</taxon>
    </lineage>
</organism>
<evidence type="ECO:0000313" key="2">
    <source>
        <dbReference type="EMBL" id="KFC23968.1"/>
    </source>
</evidence>
<dbReference type="eggNOG" id="ENOG5033F1Q">
    <property type="taxonomic scope" value="Bacteria"/>
</dbReference>
<proteinExistence type="predicted"/>
<evidence type="ECO:0000259" key="1">
    <source>
        <dbReference type="Pfam" id="PF10047"/>
    </source>
</evidence>
<dbReference type="STRING" id="421072.SAMN04488097_2034"/>
<dbReference type="EMBL" id="JPLY01000001">
    <property type="protein sequence ID" value="KFC23968.1"/>
    <property type="molecule type" value="Genomic_DNA"/>
</dbReference>
<dbReference type="RefSeq" id="WP_034964144.1">
    <property type="nucleotide sequence ID" value="NZ_FOFI01000002.1"/>
</dbReference>
<reference evidence="2 3" key="1">
    <citation type="submission" date="2014-07" db="EMBL/GenBank/DDBJ databases">
        <title>Epilithonimonas lactis LMG 22401 Genome.</title>
        <authorList>
            <person name="Pipes S.E."/>
            <person name="Stropko S.J."/>
        </authorList>
    </citation>
    <scope>NUCLEOTIDE SEQUENCE [LARGE SCALE GENOMIC DNA]</scope>
    <source>
        <strain evidence="2 3">LMG 24401</strain>
    </source>
</reference>
<protein>
    <recommendedName>
        <fullName evidence="1">DUF2281 domain-containing protein</fullName>
    </recommendedName>
</protein>
<dbReference type="Pfam" id="PF10047">
    <property type="entry name" value="DUF2281"/>
    <property type="match status" value="1"/>
</dbReference>
<accession>A0A085BNC3</accession>
<comment type="caution">
    <text evidence="2">The sequence shown here is derived from an EMBL/GenBank/DDBJ whole genome shotgun (WGS) entry which is preliminary data.</text>
</comment>
<dbReference type="Proteomes" id="UP000028623">
    <property type="component" value="Unassembled WGS sequence"/>
</dbReference>
<evidence type="ECO:0000313" key="3">
    <source>
        <dbReference type="Proteomes" id="UP000028623"/>
    </source>
</evidence>
<dbReference type="AlphaFoldDB" id="A0A085BNC3"/>
<gene>
    <name evidence="2" type="ORF">IO89_05275</name>
</gene>
<sequence length="73" mass="8485">MTSLSLYTKIETLPPALKEEAKDFIEYLLEKTKKKKKESESNKKSEKTFGSLKGKISLSEDFDEPLDDFKDYM</sequence>